<dbReference type="Pfam" id="PF03466">
    <property type="entry name" value="LysR_substrate"/>
    <property type="match status" value="1"/>
</dbReference>
<evidence type="ECO:0000313" key="7">
    <source>
        <dbReference type="Proteomes" id="UP000366945"/>
    </source>
</evidence>
<accession>A0A5E4T7E9</accession>
<dbReference type="GO" id="GO:0003700">
    <property type="term" value="F:DNA-binding transcription factor activity"/>
    <property type="evidence" value="ECO:0007669"/>
    <property type="project" value="InterPro"/>
</dbReference>
<evidence type="ECO:0000259" key="5">
    <source>
        <dbReference type="PROSITE" id="PS50931"/>
    </source>
</evidence>
<dbReference type="InterPro" id="IPR036390">
    <property type="entry name" value="WH_DNA-bd_sf"/>
</dbReference>
<evidence type="ECO:0000256" key="3">
    <source>
        <dbReference type="ARBA" id="ARBA00023125"/>
    </source>
</evidence>
<dbReference type="InterPro" id="IPR000847">
    <property type="entry name" value="LysR_HTH_N"/>
</dbReference>
<dbReference type="Pfam" id="PF00126">
    <property type="entry name" value="HTH_1"/>
    <property type="match status" value="1"/>
</dbReference>
<protein>
    <submittedName>
        <fullName evidence="6">LysR family transcriptional regulator</fullName>
    </submittedName>
</protein>
<evidence type="ECO:0000313" key="6">
    <source>
        <dbReference type="EMBL" id="VVD82903.1"/>
    </source>
</evidence>
<dbReference type="GO" id="GO:0006351">
    <property type="term" value="P:DNA-templated transcription"/>
    <property type="evidence" value="ECO:0007669"/>
    <property type="project" value="TreeGrafter"/>
</dbReference>
<dbReference type="PANTHER" id="PTHR30537">
    <property type="entry name" value="HTH-TYPE TRANSCRIPTIONAL REGULATOR"/>
    <property type="match status" value="1"/>
</dbReference>
<keyword evidence="4" id="KW-0804">Transcription</keyword>
<dbReference type="Proteomes" id="UP000366945">
    <property type="component" value="Unassembled WGS sequence"/>
</dbReference>
<feature type="domain" description="HTH lysR-type" evidence="5">
    <location>
        <begin position="24"/>
        <end position="80"/>
    </location>
</feature>
<dbReference type="PROSITE" id="PS50931">
    <property type="entry name" value="HTH_LYSR"/>
    <property type="match status" value="1"/>
</dbReference>
<organism evidence="6 7">
    <name type="scientific">Pandoraea pneumonica</name>
    <dbReference type="NCBI Taxonomy" id="2508299"/>
    <lineage>
        <taxon>Bacteria</taxon>
        <taxon>Pseudomonadati</taxon>
        <taxon>Pseudomonadota</taxon>
        <taxon>Betaproteobacteria</taxon>
        <taxon>Burkholderiales</taxon>
        <taxon>Burkholderiaceae</taxon>
        <taxon>Pandoraea</taxon>
    </lineage>
</organism>
<dbReference type="EMBL" id="CABPSK010000001">
    <property type="protein sequence ID" value="VVD82903.1"/>
    <property type="molecule type" value="Genomic_DNA"/>
</dbReference>
<dbReference type="SUPFAM" id="SSF46785">
    <property type="entry name" value="Winged helix' DNA-binding domain"/>
    <property type="match status" value="1"/>
</dbReference>
<dbReference type="SUPFAM" id="SSF53850">
    <property type="entry name" value="Periplasmic binding protein-like II"/>
    <property type="match status" value="1"/>
</dbReference>
<proteinExistence type="inferred from homology"/>
<dbReference type="InterPro" id="IPR036388">
    <property type="entry name" value="WH-like_DNA-bd_sf"/>
</dbReference>
<keyword evidence="7" id="KW-1185">Reference proteome</keyword>
<dbReference type="AlphaFoldDB" id="A0A5E4T7E9"/>
<dbReference type="InterPro" id="IPR058163">
    <property type="entry name" value="LysR-type_TF_proteobact-type"/>
</dbReference>
<keyword evidence="3" id="KW-0238">DNA-binding</keyword>
<dbReference type="InterPro" id="IPR005119">
    <property type="entry name" value="LysR_subst-bd"/>
</dbReference>
<evidence type="ECO:0000256" key="1">
    <source>
        <dbReference type="ARBA" id="ARBA00009437"/>
    </source>
</evidence>
<evidence type="ECO:0000256" key="4">
    <source>
        <dbReference type="ARBA" id="ARBA00023163"/>
    </source>
</evidence>
<name>A0A5E4T7E9_9BURK</name>
<evidence type="ECO:0000256" key="2">
    <source>
        <dbReference type="ARBA" id="ARBA00023015"/>
    </source>
</evidence>
<dbReference type="Gene3D" id="3.40.190.290">
    <property type="match status" value="1"/>
</dbReference>
<dbReference type="GO" id="GO:0043565">
    <property type="term" value="F:sequence-specific DNA binding"/>
    <property type="evidence" value="ECO:0007669"/>
    <property type="project" value="TreeGrafter"/>
</dbReference>
<sequence>MLNVSGFGYLILVGNDMPAFTRGELADLNVFVTICRRQSFREAATELGVTTSALSHAMRNLEARLGVKLLNRTSRSVSPTAAGAALAKELEQGLEQIASAIGALDRYRASPAGRLRLNVPRDAARLLLDPILPRFVSAYPDIELDITVDDRMLDIVAEGFDAGMRYGDTVPGDMIATPLTPSLKWIVVASPAYLARHGRPKVPQDLLSHNCIRMRLGDNTLYKWELGNGSSAIELDVPGALSINETDGVVAAALGGLGLGYVLEQNVRAELAAGTLEAVLSDWAVDGPPLSMYYPSRRQTLPGLRHLIDMIRSEHMGRAA</sequence>
<dbReference type="FunFam" id="1.10.10.10:FF:000001">
    <property type="entry name" value="LysR family transcriptional regulator"/>
    <property type="match status" value="1"/>
</dbReference>
<comment type="similarity">
    <text evidence="1">Belongs to the LysR transcriptional regulatory family.</text>
</comment>
<reference evidence="6 7" key="1">
    <citation type="submission" date="2019-08" db="EMBL/GenBank/DDBJ databases">
        <authorList>
            <person name="Peeters C."/>
        </authorList>
    </citation>
    <scope>NUCLEOTIDE SEQUENCE [LARGE SCALE GENOMIC DNA]</scope>
    <source>
        <strain evidence="6 7">LMG 31114</strain>
    </source>
</reference>
<dbReference type="PANTHER" id="PTHR30537:SF1">
    <property type="entry name" value="HTH-TYPE TRANSCRIPTIONAL REGULATOR PGRR"/>
    <property type="match status" value="1"/>
</dbReference>
<keyword evidence="2" id="KW-0805">Transcription regulation</keyword>
<gene>
    <name evidence="6" type="ORF">PPN31114_01228</name>
</gene>
<dbReference type="Gene3D" id="1.10.10.10">
    <property type="entry name" value="Winged helix-like DNA-binding domain superfamily/Winged helix DNA-binding domain"/>
    <property type="match status" value="1"/>
</dbReference>